<protein>
    <submittedName>
        <fullName evidence="3">Toxin-antitoxin system toxin subunit</fullName>
    </submittedName>
</protein>
<feature type="region of interest" description="Disordered" evidence="1">
    <location>
        <begin position="1"/>
        <end position="20"/>
    </location>
</feature>
<dbReference type="Proteomes" id="UP000195880">
    <property type="component" value="Chromosome"/>
</dbReference>
<gene>
    <name evidence="3" type="ORF">SMD44_03739</name>
</gene>
<evidence type="ECO:0000313" key="4">
    <source>
        <dbReference type="Proteomes" id="UP000195880"/>
    </source>
</evidence>
<reference evidence="3 4" key="1">
    <citation type="submission" date="2017-05" db="EMBL/GenBank/DDBJ databases">
        <title>Streptomyces alboflavus Genome sequencing and assembly.</title>
        <authorList>
            <person name="Wang Y."/>
            <person name="Du B."/>
            <person name="Ding Y."/>
            <person name="Liu H."/>
            <person name="Hou Q."/>
            <person name="Liu K."/>
            <person name="Wang C."/>
            <person name="Yao L."/>
        </authorList>
    </citation>
    <scope>NUCLEOTIDE SEQUENCE [LARGE SCALE GENOMIC DNA]</scope>
    <source>
        <strain evidence="3 4">MDJK44</strain>
    </source>
</reference>
<evidence type="ECO:0000259" key="2">
    <source>
        <dbReference type="Pfam" id="PF04149"/>
    </source>
</evidence>
<feature type="compositionally biased region" description="Basic and acidic residues" evidence="1">
    <location>
        <begin position="1"/>
        <end position="10"/>
    </location>
</feature>
<organism evidence="3 4">
    <name type="scientific">Streptomyces alboflavus</name>
    <dbReference type="NCBI Taxonomy" id="67267"/>
    <lineage>
        <taxon>Bacteria</taxon>
        <taxon>Bacillati</taxon>
        <taxon>Actinomycetota</taxon>
        <taxon>Actinomycetes</taxon>
        <taxon>Kitasatosporales</taxon>
        <taxon>Streptomycetaceae</taxon>
        <taxon>Streptomyces</taxon>
    </lineage>
</organism>
<name>A0A1Z1WCZ6_9ACTN</name>
<dbReference type="Pfam" id="PF04149">
    <property type="entry name" value="DUF397"/>
    <property type="match status" value="1"/>
</dbReference>
<dbReference type="OrthoDB" id="4570646at2"/>
<proteinExistence type="predicted"/>
<feature type="domain" description="DUF397" evidence="2">
    <location>
        <begin position="10"/>
        <end position="66"/>
    </location>
</feature>
<sequence length="69" mass="7499">MTHADIHEESWTSSSYSQANGGECVEWAPEYAAAHRSVPVRDSKLSSGPVLTVSPSAWSRFVDFARSDG</sequence>
<dbReference type="KEGG" id="salf:SMD44_03739"/>
<feature type="compositionally biased region" description="Polar residues" evidence="1">
    <location>
        <begin position="11"/>
        <end position="20"/>
    </location>
</feature>
<dbReference type="InterPro" id="IPR007278">
    <property type="entry name" value="DUF397"/>
</dbReference>
<evidence type="ECO:0000256" key="1">
    <source>
        <dbReference type="SAM" id="MobiDB-lite"/>
    </source>
</evidence>
<dbReference type="EMBL" id="CP021748">
    <property type="protein sequence ID" value="ARX84301.1"/>
    <property type="molecule type" value="Genomic_DNA"/>
</dbReference>
<evidence type="ECO:0000313" key="3">
    <source>
        <dbReference type="EMBL" id="ARX84301.1"/>
    </source>
</evidence>
<dbReference type="RefSeq" id="WP_087884595.1">
    <property type="nucleotide sequence ID" value="NZ_CP021748.1"/>
</dbReference>
<accession>A0A1Z1WCZ6</accession>
<dbReference type="AlphaFoldDB" id="A0A1Z1WCZ6"/>
<keyword evidence="4" id="KW-1185">Reference proteome</keyword>